<name>A0A9N9HNW3_9GLOM</name>
<organism evidence="1 2">
    <name type="scientific">Ambispora gerdemannii</name>
    <dbReference type="NCBI Taxonomy" id="144530"/>
    <lineage>
        <taxon>Eukaryota</taxon>
        <taxon>Fungi</taxon>
        <taxon>Fungi incertae sedis</taxon>
        <taxon>Mucoromycota</taxon>
        <taxon>Glomeromycotina</taxon>
        <taxon>Glomeromycetes</taxon>
        <taxon>Archaeosporales</taxon>
        <taxon>Ambisporaceae</taxon>
        <taxon>Ambispora</taxon>
    </lineage>
</organism>
<gene>
    <name evidence="1" type="ORF">AGERDE_LOCUS13384</name>
</gene>
<dbReference type="Proteomes" id="UP000789831">
    <property type="component" value="Unassembled WGS sequence"/>
</dbReference>
<dbReference type="AlphaFoldDB" id="A0A9N9HNW3"/>
<evidence type="ECO:0000313" key="2">
    <source>
        <dbReference type="Proteomes" id="UP000789831"/>
    </source>
</evidence>
<proteinExistence type="predicted"/>
<comment type="caution">
    <text evidence="1">The sequence shown here is derived from an EMBL/GenBank/DDBJ whole genome shotgun (WGS) entry which is preliminary data.</text>
</comment>
<accession>A0A9N9HNW3</accession>
<sequence>GENLRFDNAESWSAVSMQKFHKILEDCIPHMRFFQINSEDYYLKIYPFRRILPSQLKKDLKAYYFAPKLHLKEKLEGYAPQRSKKKGRYSSERDRKKEILKLYCGKSFSL</sequence>
<keyword evidence="2" id="KW-1185">Reference proteome</keyword>
<dbReference type="OrthoDB" id="6359816at2759"/>
<reference evidence="1" key="1">
    <citation type="submission" date="2021-06" db="EMBL/GenBank/DDBJ databases">
        <authorList>
            <person name="Kallberg Y."/>
            <person name="Tangrot J."/>
            <person name="Rosling A."/>
        </authorList>
    </citation>
    <scope>NUCLEOTIDE SEQUENCE</scope>
    <source>
        <strain evidence="1">MT106</strain>
    </source>
</reference>
<feature type="non-terminal residue" evidence="1">
    <location>
        <position position="1"/>
    </location>
</feature>
<evidence type="ECO:0000313" key="1">
    <source>
        <dbReference type="EMBL" id="CAG8698457.1"/>
    </source>
</evidence>
<protein>
    <submittedName>
        <fullName evidence="1">4336_t:CDS:1</fullName>
    </submittedName>
</protein>
<dbReference type="EMBL" id="CAJVPL010017324">
    <property type="protein sequence ID" value="CAG8698457.1"/>
    <property type="molecule type" value="Genomic_DNA"/>
</dbReference>